<dbReference type="Proteomes" id="UP000823046">
    <property type="component" value="Unassembled WGS sequence"/>
</dbReference>
<evidence type="ECO:0000313" key="4">
    <source>
        <dbReference type="EMBL" id="KAF8822236.1"/>
    </source>
</evidence>
<keyword evidence="5" id="KW-1185">Reference proteome</keyword>
<keyword evidence="1" id="KW-0560">Oxidoreductase</keyword>
<evidence type="ECO:0000259" key="3">
    <source>
        <dbReference type="Pfam" id="PF02826"/>
    </source>
</evidence>
<reference evidence="4 5" key="1">
    <citation type="journal article" date="2020" name="bioRxiv">
        <title>Metabolic contributions of an alphaproteobacterial endosymbiont in the apicomplexan Cardiosporidium cionae.</title>
        <authorList>
            <person name="Hunter E.S."/>
            <person name="Paight C.J."/>
            <person name="Lane C.E."/>
        </authorList>
    </citation>
    <scope>NUCLEOTIDE SEQUENCE [LARGE SCALE GENOMIC DNA]</scope>
    <source>
        <strain evidence="4">ESH_2018</strain>
    </source>
</reference>
<dbReference type="PANTHER" id="PTHR43333:SF1">
    <property type="entry name" value="D-ISOMER SPECIFIC 2-HYDROXYACID DEHYDROGENASE NAD-BINDING DOMAIN-CONTAINING PROTEIN"/>
    <property type="match status" value="1"/>
</dbReference>
<evidence type="ECO:0000313" key="5">
    <source>
        <dbReference type="Proteomes" id="UP000823046"/>
    </source>
</evidence>
<comment type="caution">
    <text evidence="4">The sequence shown here is derived from an EMBL/GenBank/DDBJ whole genome shotgun (WGS) entry which is preliminary data.</text>
</comment>
<gene>
    <name evidence="4" type="ORF">IE077_000011</name>
</gene>
<dbReference type="PANTHER" id="PTHR43333">
    <property type="entry name" value="2-HACID_DH_C DOMAIN-CONTAINING PROTEIN"/>
    <property type="match status" value="1"/>
</dbReference>
<dbReference type="InterPro" id="IPR036291">
    <property type="entry name" value="NAD(P)-bd_dom_sf"/>
</dbReference>
<keyword evidence="2" id="KW-0520">NAD</keyword>
<name>A0ABQ7JE29_9APIC</name>
<dbReference type="CDD" id="cd05300">
    <property type="entry name" value="2-Hacid_dh_1"/>
    <property type="match status" value="1"/>
</dbReference>
<proteinExistence type="predicted"/>
<evidence type="ECO:0000256" key="1">
    <source>
        <dbReference type="ARBA" id="ARBA00023002"/>
    </source>
</evidence>
<sequence length="340" mass="37595">MEPVDLAIVGRLYSGLGISALPIIPRITSLYTNITLHFASSIEDLKNNPNLSKISCALYIPRGYLDVLEYLIDHAGNLKWIHNWVVGVDPIASVIKNKLVGSDIALTNARGAFSASLAEWVLAVSLHFVKEIPRVMENTKRSNWDVFPMHQIKGKTMGFLGFGDIAKASARVAKVFGMKIIACRKCNKVDHKDLVDDLYLFSDDGIAKVLAEADIVVSSLPATDETRNCLGYEQFSLMKSSAIFISIGRGCVVVEDGLAKVLKEKIIYGAALDVFQMEPLPQTSPLWSLPNILVTAHNADREPNFVALSFDIWIRNFNAFLKGARHNEEFLTPVDKTLGY</sequence>
<dbReference type="InterPro" id="IPR006140">
    <property type="entry name" value="D-isomer_DH_NAD-bd"/>
</dbReference>
<dbReference type="SUPFAM" id="SSF52283">
    <property type="entry name" value="Formate/glycerate dehydrogenase catalytic domain-like"/>
    <property type="match status" value="1"/>
</dbReference>
<feature type="domain" description="D-isomer specific 2-hydroxyacid dehydrogenase NAD-binding" evidence="3">
    <location>
        <begin position="123"/>
        <end position="299"/>
    </location>
</feature>
<protein>
    <submittedName>
        <fullName evidence="4">Erythronate-4-phosphate dehydrogenase domain-containing protein</fullName>
    </submittedName>
</protein>
<dbReference type="EMBL" id="JADAQX010000070">
    <property type="protein sequence ID" value="KAF8822236.1"/>
    <property type="molecule type" value="Genomic_DNA"/>
</dbReference>
<accession>A0ABQ7JE29</accession>
<evidence type="ECO:0000256" key="2">
    <source>
        <dbReference type="ARBA" id="ARBA00023027"/>
    </source>
</evidence>
<organism evidence="4 5">
    <name type="scientific">Cardiosporidium cionae</name>
    <dbReference type="NCBI Taxonomy" id="476202"/>
    <lineage>
        <taxon>Eukaryota</taxon>
        <taxon>Sar</taxon>
        <taxon>Alveolata</taxon>
        <taxon>Apicomplexa</taxon>
        <taxon>Aconoidasida</taxon>
        <taxon>Nephromycida</taxon>
        <taxon>Cardiosporidium</taxon>
    </lineage>
</organism>
<dbReference type="Gene3D" id="3.40.50.720">
    <property type="entry name" value="NAD(P)-binding Rossmann-like Domain"/>
    <property type="match status" value="2"/>
</dbReference>
<dbReference type="Pfam" id="PF02826">
    <property type="entry name" value="2-Hacid_dh_C"/>
    <property type="match status" value="1"/>
</dbReference>
<dbReference type="SUPFAM" id="SSF51735">
    <property type="entry name" value="NAD(P)-binding Rossmann-fold domains"/>
    <property type="match status" value="1"/>
</dbReference>